<keyword evidence="1" id="KW-1185">Reference proteome</keyword>
<dbReference type="Proteomes" id="UP000035680">
    <property type="component" value="Unassembled WGS sequence"/>
</dbReference>
<dbReference type="AlphaFoldDB" id="A0A0K0EYW5"/>
<evidence type="ECO:0000313" key="2">
    <source>
        <dbReference type="WBParaSite" id="SVE_0172400.1"/>
    </source>
</evidence>
<reference evidence="2" key="2">
    <citation type="submission" date="2015-08" db="UniProtKB">
        <authorList>
            <consortium name="WormBaseParasite"/>
        </authorList>
    </citation>
    <scope>IDENTIFICATION</scope>
</reference>
<evidence type="ECO:0000313" key="1">
    <source>
        <dbReference type="Proteomes" id="UP000035680"/>
    </source>
</evidence>
<protein>
    <submittedName>
        <fullName evidence="2">Uncharacterized protein</fullName>
    </submittedName>
</protein>
<organism evidence="1 2">
    <name type="scientific">Strongyloides venezuelensis</name>
    <name type="common">Threadworm</name>
    <dbReference type="NCBI Taxonomy" id="75913"/>
    <lineage>
        <taxon>Eukaryota</taxon>
        <taxon>Metazoa</taxon>
        <taxon>Ecdysozoa</taxon>
        <taxon>Nematoda</taxon>
        <taxon>Chromadorea</taxon>
        <taxon>Rhabditida</taxon>
        <taxon>Tylenchina</taxon>
        <taxon>Panagrolaimomorpha</taxon>
        <taxon>Strongyloidoidea</taxon>
        <taxon>Strongyloididae</taxon>
        <taxon>Strongyloides</taxon>
    </lineage>
</organism>
<proteinExistence type="predicted"/>
<accession>A0A0K0EYW5</accession>
<name>A0A0K0EYW5_STRVS</name>
<dbReference type="WBParaSite" id="SVE_0172400.1">
    <property type="protein sequence ID" value="SVE_0172400.1"/>
    <property type="gene ID" value="SVE_0172400"/>
</dbReference>
<reference evidence="1" key="1">
    <citation type="submission" date="2014-07" db="EMBL/GenBank/DDBJ databases">
        <authorList>
            <person name="Martin A.A"/>
            <person name="De Silva N."/>
        </authorList>
    </citation>
    <scope>NUCLEOTIDE SEQUENCE</scope>
</reference>
<sequence length="126" mass="15148">MVIFVTINARRKPTPTTTCRGPPEWQEWKGRSPLNARYIAQEATKLFYQCGYNNFKFVKIYQTNKRKIDRAMRYRSVILITYCKDREERVSQMELDFCKRNIEIKFAEDPYNVEIDYAWNGITMII</sequence>